<dbReference type="Gene3D" id="2.30.42.10">
    <property type="match status" value="1"/>
</dbReference>
<evidence type="ECO:0000256" key="1">
    <source>
        <dbReference type="ARBA" id="ARBA00004496"/>
    </source>
</evidence>
<feature type="compositionally biased region" description="Polar residues" evidence="5">
    <location>
        <begin position="461"/>
        <end position="470"/>
    </location>
</feature>
<evidence type="ECO:0000313" key="8">
    <source>
        <dbReference type="Proteomes" id="UP001153292"/>
    </source>
</evidence>
<sequence>MELDVHLKRDGAESWGFRLIGGKDFNMPLTVVKVSPESPADRAGLQNGDAVCSMNDRDTQDLSHDSAKQVVVDSLDTLKMTVKRGLYDPVLDDYEPIYEPVDQGDFDQPSQPTEVDPFAIQQFLDNSNPELPELRDIETPGYPIEPTELLSRSLTASPFVLPTKPYRPFSTEPLPQIPSLEDPIILNPNYKDQFGNLEDGETLPETRFKLPISEQYDPDGSRKKGNISDKTSKESLNSESSLKKTMTFEERAKKENIISEEMQHKTMIDEVKFMKKMKEEIDMQNIEMTAMSLVDENIERAVSVADEIKKEIDVELSEHIVSAEANELMINKESVNISNIASQKITNEANELVELIDKTTEDIISYNGSKSEVNVAKEVEKIEINKSKDEDISVAERKLSAKREIEESIVSGSVRRKSEIFDKNVESNHVEQQVARKNVAVKQDKIIVESYNSEEADKSEVINQSTNKGQQIKKESISASQKSSVRSDTKSSQYKAYTIGLQTIPNIKGTIHSSYHYNLLLKTFFIHLTDVMVALSRFILTESVFNKDLNAEKKEVIESETTSESVRLKSEENIIVDEKQKELKVAEVQEDMTKRKIMNIKSDQNKIQAEEVVEAEQDMGIETSVNKEGLKKIEYVKTDNVKDHHELEDVSETRILTGAKMAQMTERKSEELTLKMGAVISEFETKAGIESSTEARERRSRSRSRIEEEVARESDPLEWLSKVDKQTQEITELKSESKSYSTISESVEQKRVETTEKREKSCSKTKSGNQMYVAIVESHVFTNKDAIFEDQAAELSETSSVQNADEVNIALQANETITTEKVALESKQTKKEVAEATLEESRELTIINAQNKAVEVIQDIKSVAAEAEKVKNIKSTESTAQDIVIQEVIEPVIETQEVKKIENSHEEVCISEEEQVQQSDQIIDVREEKHTISGCEIAKTAVKQLSHETIHEKHHEEQSLIIIDNTSVEVTAQNIKEEVKALKIEKPDEVIAEVNIKRPTKLNLSKNVASSELKIIKEQVVEVENRTKCIEETESSMKNQTEVIEIENHSSAYQNHTMESYVSNEVVQEASFTAKTSEQSKKLTLQMDLAEQRRLQSQNSEISEPPSTIDTPTPATVPPTPLTDEYVFKLQIPLPKNVGTPIPRDCTPTPEDEDPHIVKKKLIAHIDTTLDSPVIYDPPLSSPPVDKVQSPVYTKPGLRGGSDRRVYRKRGFAKKEEILEIERKSSLLASAIDETIKCIEEYKEEVGIDTKTETKTEKFSKTEKTVSKTIEEHKTSKQEPNVESQPIIYNGYAKTETKVYNSIQNNDSKMDDEWNHVDEQVKSNNEKLSELSVKIEREKKEKDSKIETRPEKNELLETTSMPNSKELVDVEKPTEKLTNGIDISKPSDISASFDIILCPDVKPIDGNEAPPVMFKVEEKKDPLEGYRPIQFNPEELRQIKKNLQSVHLSVQAQMERATSPSYLDASGQLLGTHQGIVDGLEEAVVDAEVANAAKAKSVNNFLKRYNNNFFDTSNLTACHSF</sequence>
<evidence type="ECO:0000256" key="2">
    <source>
        <dbReference type="ARBA" id="ARBA00022490"/>
    </source>
</evidence>
<keyword evidence="4" id="KW-0175">Coiled coil</keyword>
<dbReference type="InterPro" id="IPR001478">
    <property type="entry name" value="PDZ"/>
</dbReference>
<dbReference type="EMBL" id="OU963920">
    <property type="protein sequence ID" value="CAH0404161.1"/>
    <property type="molecule type" value="Genomic_DNA"/>
</dbReference>
<dbReference type="InterPro" id="IPR036034">
    <property type="entry name" value="PDZ_sf"/>
</dbReference>
<dbReference type="Pfam" id="PF00595">
    <property type="entry name" value="PDZ"/>
    <property type="match status" value="1"/>
</dbReference>
<feature type="coiled-coil region" evidence="4">
    <location>
        <begin position="965"/>
        <end position="1026"/>
    </location>
</feature>
<dbReference type="CDD" id="cd23068">
    <property type="entry name" value="PDZ_ZASP52-like"/>
    <property type="match status" value="1"/>
</dbReference>
<comment type="subcellular location">
    <subcellularLocation>
        <location evidence="1">Cytoplasm</location>
    </subcellularLocation>
</comment>
<feature type="compositionally biased region" description="Polar residues" evidence="5">
    <location>
        <begin position="1095"/>
        <end position="1110"/>
    </location>
</feature>
<evidence type="ECO:0000313" key="7">
    <source>
        <dbReference type="EMBL" id="CAH0404161.1"/>
    </source>
</evidence>
<feature type="compositionally biased region" description="Polar residues" evidence="5">
    <location>
        <begin position="477"/>
        <end position="486"/>
    </location>
</feature>
<evidence type="ECO:0000256" key="5">
    <source>
        <dbReference type="SAM" id="MobiDB-lite"/>
    </source>
</evidence>
<dbReference type="Proteomes" id="UP001153292">
    <property type="component" value="Chromosome 27"/>
</dbReference>
<keyword evidence="8" id="KW-1185">Reference proteome</keyword>
<dbReference type="PANTHER" id="PTHR24214:SF38">
    <property type="entry name" value="PDZ AND LIM DOMAIN PROTEIN ZASP-RELATED"/>
    <property type="match status" value="1"/>
</dbReference>
<evidence type="ECO:0000256" key="3">
    <source>
        <dbReference type="ARBA" id="ARBA00023038"/>
    </source>
</evidence>
<feature type="compositionally biased region" description="Basic and acidic residues" evidence="5">
    <location>
        <begin position="219"/>
        <end position="233"/>
    </location>
</feature>
<protein>
    <recommendedName>
        <fullName evidence="6">PDZ domain-containing protein</fullName>
    </recommendedName>
</protein>
<gene>
    <name evidence="7" type="ORF">CHILSU_LOCUS7476</name>
</gene>
<dbReference type="PANTHER" id="PTHR24214">
    <property type="entry name" value="PDZ AND LIM DOMAIN PROTEIN ZASP"/>
    <property type="match status" value="1"/>
</dbReference>
<feature type="region of interest" description="Disordered" evidence="5">
    <location>
        <begin position="688"/>
        <end position="707"/>
    </location>
</feature>
<keyword evidence="3" id="KW-0862">Zinc</keyword>
<reference evidence="7" key="1">
    <citation type="submission" date="2021-12" db="EMBL/GenBank/DDBJ databases">
        <authorList>
            <person name="King R."/>
        </authorList>
    </citation>
    <scope>NUCLEOTIDE SEQUENCE</scope>
</reference>
<feature type="compositionally biased region" description="Basic and acidic residues" evidence="5">
    <location>
        <begin position="688"/>
        <end position="697"/>
    </location>
</feature>
<feature type="region of interest" description="Disordered" evidence="5">
    <location>
        <begin position="458"/>
        <end position="486"/>
    </location>
</feature>
<feature type="region of interest" description="Disordered" evidence="5">
    <location>
        <begin position="196"/>
        <end position="242"/>
    </location>
</feature>
<keyword evidence="3" id="KW-0479">Metal-binding</keyword>
<keyword evidence="2" id="KW-0963">Cytoplasm</keyword>
<organism evidence="7 8">
    <name type="scientific">Chilo suppressalis</name>
    <name type="common">Asiatic rice borer moth</name>
    <dbReference type="NCBI Taxonomy" id="168631"/>
    <lineage>
        <taxon>Eukaryota</taxon>
        <taxon>Metazoa</taxon>
        <taxon>Ecdysozoa</taxon>
        <taxon>Arthropoda</taxon>
        <taxon>Hexapoda</taxon>
        <taxon>Insecta</taxon>
        <taxon>Pterygota</taxon>
        <taxon>Neoptera</taxon>
        <taxon>Endopterygota</taxon>
        <taxon>Lepidoptera</taxon>
        <taxon>Glossata</taxon>
        <taxon>Ditrysia</taxon>
        <taxon>Pyraloidea</taxon>
        <taxon>Crambidae</taxon>
        <taxon>Crambinae</taxon>
        <taxon>Chilo</taxon>
    </lineage>
</organism>
<feature type="domain" description="PDZ" evidence="6">
    <location>
        <begin position="4"/>
        <end position="86"/>
    </location>
</feature>
<dbReference type="SUPFAM" id="SSF50156">
    <property type="entry name" value="PDZ domain-like"/>
    <property type="match status" value="1"/>
</dbReference>
<evidence type="ECO:0000256" key="4">
    <source>
        <dbReference type="SAM" id="Coils"/>
    </source>
</evidence>
<dbReference type="SMART" id="SM00228">
    <property type="entry name" value="PDZ"/>
    <property type="match status" value="1"/>
</dbReference>
<keyword evidence="3" id="KW-0440">LIM domain</keyword>
<proteinExistence type="predicted"/>
<name>A0ABN8B4H3_CHISP</name>
<feature type="region of interest" description="Disordered" evidence="5">
    <location>
        <begin position="1094"/>
        <end position="1114"/>
    </location>
</feature>
<dbReference type="InterPro" id="IPR050604">
    <property type="entry name" value="PDZ-LIM_domain"/>
</dbReference>
<evidence type="ECO:0000259" key="6">
    <source>
        <dbReference type="PROSITE" id="PS50106"/>
    </source>
</evidence>
<accession>A0ABN8B4H3</accession>
<dbReference type="PROSITE" id="PS50106">
    <property type="entry name" value="PDZ"/>
    <property type="match status" value="1"/>
</dbReference>